<dbReference type="InterPro" id="IPR012349">
    <property type="entry name" value="Split_barrel_FMN-bd"/>
</dbReference>
<feature type="region of interest" description="Disordered" evidence="1">
    <location>
        <begin position="1"/>
        <end position="23"/>
    </location>
</feature>
<proteinExistence type="predicted"/>
<dbReference type="AlphaFoldDB" id="A0A521FJZ8"/>
<dbReference type="Proteomes" id="UP000317484">
    <property type="component" value="Unassembled WGS sequence"/>
</dbReference>
<dbReference type="Gene3D" id="2.30.110.10">
    <property type="entry name" value="Electron Transport, Fmn-binding Protein, Chain A"/>
    <property type="match status" value="1"/>
</dbReference>
<accession>A0A521FJZ8</accession>
<evidence type="ECO:0000256" key="1">
    <source>
        <dbReference type="SAM" id="MobiDB-lite"/>
    </source>
</evidence>
<dbReference type="SUPFAM" id="SSF50475">
    <property type="entry name" value="FMN-binding split barrel"/>
    <property type="match status" value="1"/>
</dbReference>
<sequence length="155" mass="16357">MTGVRRGPVGGTAAEPAAEHREDLTGEECRRLLGTASRGHLAFTRDALPAIAPVRYAVDADRLVIPARPDSDHLLPPRGAVVVLGVDEFDGWSGWSVTVTGHARTVTDPAGVATWDALGWPGLPDADDGHCYVVLRAGVVRGWRTPAAPAPRRSA</sequence>
<dbReference type="EMBL" id="FXTJ01000010">
    <property type="protein sequence ID" value="SMO96547.1"/>
    <property type="molecule type" value="Genomic_DNA"/>
</dbReference>
<name>A0A521FJZ8_9ACTN</name>
<protein>
    <submittedName>
        <fullName evidence="2">Pyridoxamine 5'-phosphate oxidase</fullName>
    </submittedName>
</protein>
<dbReference type="RefSeq" id="WP_185938450.1">
    <property type="nucleotide sequence ID" value="NZ_FXTJ01000010.1"/>
</dbReference>
<keyword evidence="3" id="KW-1185">Reference proteome</keyword>
<organism evidence="2 3">
    <name type="scientific">Geodermatophilus aquaeductus</name>
    <dbReference type="NCBI Taxonomy" id="1564161"/>
    <lineage>
        <taxon>Bacteria</taxon>
        <taxon>Bacillati</taxon>
        <taxon>Actinomycetota</taxon>
        <taxon>Actinomycetes</taxon>
        <taxon>Geodermatophilales</taxon>
        <taxon>Geodermatophilaceae</taxon>
        <taxon>Geodermatophilus</taxon>
    </lineage>
</organism>
<evidence type="ECO:0000313" key="2">
    <source>
        <dbReference type="EMBL" id="SMO96547.1"/>
    </source>
</evidence>
<evidence type="ECO:0000313" key="3">
    <source>
        <dbReference type="Proteomes" id="UP000317484"/>
    </source>
</evidence>
<dbReference type="Pfam" id="PF12900">
    <property type="entry name" value="Pyridox_ox_2"/>
    <property type="match status" value="1"/>
</dbReference>
<dbReference type="InterPro" id="IPR024747">
    <property type="entry name" value="Pyridox_Oxase-rel"/>
</dbReference>
<reference evidence="2 3" key="1">
    <citation type="submission" date="2017-05" db="EMBL/GenBank/DDBJ databases">
        <authorList>
            <person name="Varghese N."/>
            <person name="Submissions S."/>
        </authorList>
    </citation>
    <scope>NUCLEOTIDE SEQUENCE [LARGE SCALE GENOMIC DNA]</scope>
    <source>
        <strain evidence="2 3">DSM 46834</strain>
    </source>
</reference>
<gene>
    <name evidence="2" type="ORF">SAMN06273567_1102</name>
</gene>